<dbReference type="AlphaFoldDB" id="A0AAV7A1C2"/>
<keyword evidence="1" id="KW-0812">Transmembrane</keyword>
<accession>A0AAV7A1C2</accession>
<organism evidence="2 3">
    <name type="scientific">Engystomops pustulosus</name>
    <name type="common">Tungara frog</name>
    <name type="synonym">Physalaemus pustulosus</name>
    <dbReference type="NCBI Taxonomy" id="76066"/>
    <lineage>
        <taxon>Eukaryota</taxon>
        <taxon>Metazoa</taxon>
        <taxon>Chordata</taxon>
        <taxon>Craniata</taxon>
        <taxon>Vertebrata</taxon>
        <taxon>Euteleostomi</taxon>
        <taxon>Amphibia</taxon>
        <taxon>Batrachia</taxon>
        <taxon>Anura</taxon>
        <taxon>Neobatrachia</taxon>
        <taxon>Hyloidea</taxon>
        <taxon>Leptodactylidae</taxon>
        <taxon>Leiuperinae</taxon>
        <taxon>Engystomops</taxon>
    </lineage>
</organism>
<sequence>MIPKFKVHILDHVNPCIAQNLREIYVSLYNEACSYLSVNYFTCTLMFYRLVESIGRGPMLLLLLFRTMYILYIIPIYVHPTDVQLFPAGILTITTMENNSKSCLLP</sequence>
<protein>
    <submittedName>
        <fullName evidence="2">Uncharacterized protein</fullName>
    </submittedName>
</protein>
<dbReference type="EMBL" id="WNYA01000009">
    <property type="protein sequence ID" value="KAG8555161.1"/>
    <property type="molecule type" value="Genomic_DNA"/>
</dbReference>
<keyword evidence="1" id="KW-1133">Transmembrane helix</keyword>
<evidence type="ECO:0000256" key="1">
    <source>
        <dbReference type="SAM" id="Phobius"/>
    </source>
</evidence>
<keyword evidence="3" id="KW-1185">Reference proteome</keyword>
<feature type="transmembrane region" description="Helical" evidence="1">
    <location>
        <begin position="60"/>
        <end position="78"/>
    </location>
</feature>
<proteinExistence type="predicted"/>
<comment type="caution">
    <text evidence="2">The sequence shown here is derived from an EMBL/GenBank/DDBJ whole genome shotgun (WGS) entry which is preliminary data.</text>
</comment>
<name>A0AAV7A1C2_ENGPU</name>
<evidence type="ECO:0000313" key="2">
    <source>
        <dbReference type="EMBL" id="KAG8555161.1"/>
    </source>
</evidence>
<gene>
    <name evidence="2" type="ORF">GDO81_017599</name>
</gene>
<dbReference type="Proteomes" id="UP000824782">
    <property type="component" value="Unassembled WGS sequence"/>
</dbReference>
<evidence type="ECO:0000313" key="3">
    <source>
        <dbReference type="Proteomes" id="UP000824782"/>
    </source>
</evidence>
<keyword evidence="1" id="KW-0472">Membrane</keyword>
<reference evidence="2" key="1">
    <citation type="thesis" date="2020" institute="ProQuest LLC" country="789 East Eisenhower Parkway, Ann Arbor, MI, USA">
        <title>Comparative Genomics and Chromosome Evolution.</title>
        <authorList>
            <person name="Mudd A.B."/>
        </authorList>
    </citation>
    <scope>NUCLEOTIDE SEQUENCE</scope>
    <source>
        <strain evidence="2">237g6f4</strain>
        <tissue evidence="2">Blood</tissue>
    </source>
</reference>